<sequence>MGLGFWGYALILSLFLKQFHCQEPNTDGFFVSEFFKEMSLSSAQAYNFSAPFCSWQGLFCDSKNEHVIVLIASGMGLSGQIPDNTIGKLSKLQSLDLSNNKISALPSDFWSLNTLKNLNLSFNKISGPFPSNVGNFGQLESLDISHNNFSGAIPEAVDSLVSLRVLKLDNNGFQMSIPRGLLGCQSLVSIDLSSNQLEGSLPDGFGSAFPKLKTLSLAGNQIHGRDTDFADMKSISFLNISGNQFEGSLTGVFKETLEVADLSKNRFISSQVDSNWFSLIYLDLSENELSGDIFKNLTLLKKLKHLNLAWNRFNRGMFPRIEMLSGLEYLNLSNTNLSGHIPREISELSDLSTLDVSGNHLSGHIPILSIKNLVAIDVSRNNLSGEIPMSILEKLPWMERFNFSFNNLTFCSGKFSTETLIRSFFGSTNSCPIAANPALFKRRRSVTGGLKLALAVTLSTMCLLIGALIFVAFGCGRKSKSGEANNVSLKEEQSISGPFSFQTDSTTWVADVKQANAVPVVIFEKPLLNITFSDLLSATSNFDRDTLLADGKFGPVYRGFLPGGIHVAVKVLVHGSTLSDQEAARELEFLGRIKHPNLVPLTGYCIAGDQRIAIYEYMENGNLQNLLHDLPFGVQTTDDWTTDTWEEESDNGIQNIGIEGPVATWRFRHMIALGTARALAFLHHGCSPPMIHRDVKASSVYLDQNWEPRLSDFGLAKVFGNGLDDEITHGSPGYLPPEFLQAEHELPTPKSDVYCFGVVLFELMTGKKPTEDDYLDEKDTNLVSWVRSLVRKNQGSKAIDPKIQETGSEDQMEEALKIGYLCTADLPSKRPSMQQVVGLLKDIEPKPNQ</sequence>
<feature type="transmembrane region" description="Helical" evidence="13">
    <location>
        <begin position="452"/>
        <end position="473"/>
    </location>
</feature>
<keyword evidence="7" id="KW-0547">Nucleotide-binding</keyword>
<comment type="subcellular location">
    <subcellularLocation>
        <location evidence="1">Membrane</location>
        <topology evidence="1">Single-pass type I membrane protein</topology>
    </subcellularLocation>
</comment>
<dbReference type="SMART" id="SM00220">
    <property type="entry name" value="S_TKc"/>
    <property type="match status" value="1"/>
</dbReference>
<organism evidence="16 17">
    <name type="scientific">Arabidopsis suecica</name>
    <name type="common">Swedish thale-cress</name>
    <name type="synonym">Cardaminopsis suecica</name>
    <dbReference type="NCBI Taxonomy" id="45249"/>
    <lineage>
        <taxon>Eukaryota</taxon>
        <taxon>Viridiplantae</taxon>
        <taxon>Streptophyta</taxon>
        <taxon>Embryophyta</taxon>
        <taxon>Tracheophyta</taxon>
        <taxon>Spermatophyta</taxon>
        <taxon>Magnoliopsida</taxon>
        <taxon>eudicotyledons</taxon>
        <taxon>Gunneridae</taxon>
        <taxon>Pentapetalae</taxon>
        <taxon>rosids</taxon>
        <taxon>malvids</taxon>
        <taxon>Brassicales</taxon>
        <taxon>Brassicaceae</taxon>
        <taxon>Camelineae</taxon>
        <taxon>Arabidopsis</taxon>
    </lineage>
</organism>
<evidence type="ECO:0000256" key="14">
    <source>
        <dbReference type="SAM" id="SignalP"/>
    </source>
</evidence>
<comment type="caution">
    <text evidence="16">The sequence shown here is derived from an EMBL/GenBank/DDBJ whole genome shotgun (WGS) entry which is preliminary data.</text>
</comment>
<dbReference type="Pfam" id="PF00560">
    <property type="entry name" value="LRR_1"/>
    <property type="match status" value="1"/>
</dbReference>
<evidence type="ECO:0000256" key="5">
    <source>
        <dbReference type="ARBA" id="ARBA00022729"/>
    </source>
</evidence>
<evidence type="ECO:0000256" key="2">
    <source>
        <dbReference type="ARBA" id="ARBA00022553"/>
    </source>
</evidence>
<dbReference type="InterPro" id="IPR055414">
    <property type="entry name" value="LRR_R13L4/SHOC2-like"/>
</dbReference>
<dbReference type="EMBL" id="JAEFBJ010000009">
    <property type="protein sequence ID" value="KAG7571983.1"/>
    <property type="molecule type" value="Genomic_DNA"/>
</dbReference>
<dbReference type="GO" id="GO:0005524">
    <property type="term" value="F:ATP binding"/>
    <property type="evidence" value="ECO:0007669"/>
    <property type="project" value="UniProtKB-KW"/>
</dbReference>
<dbReference type="CDD" id="cd14066">
    <property type="entry name" value="STKc_IRAK"/>
    <property type="match status" value="1"/>
</dbReference>
<evidence type="ECO:0000256" key="9">
    <source>
        <dbReference type="ARBA" id="ARBA00022989"/>
    </source>
</evidence>
<dbReference type="InterPro" id="IPR001611">
    <property type="entry name" value="Leu-rich_rpt"/>
</dbReference>
<evidence type="ECO:0000256" key="7">
    <source>
        <dbReference type="ARBA" id="ARBA00022741"/>
    </source>
</evidence>
<dbReference type="Pfam" id="PF23598">
    <property type="entry name" value="LRR_14"/>
    <property type="match status" value="1"/>
</dbReference>
<proteinExistence type="predicted"/>
<evidence type="ECO:0000313" key="16">
    <source>
        <dbReference type="EMBL" id="KAG7571983.1"/>
    </source>
</evidence>
<dbReference type="InterPro" id="IPR001245">
    <property type="entry name" value="Ser-Thr/Tyr_kinase_cat_dom"/>
</dbReference>
<evidence type="ECO:0000256" key="3">
    <source>
        <dbReference type="ARBA" id="ARBA00022614"/>
    </source>
</evidence>
<keyword evidence="10 13" id="KW-0472">Membrane</keyword>
<dbReference type="GO" id="GO:0004672">
    <property type="term" value="F:protein kinase activity"/>
    <property type="evidence" value="ECO:0007669"/>
    <property type="project" value="InterPro"/>
</dbReference>
<dbReference type="InterPro" id="IPR051824">
    <property type="entry name" value="LRR_Rcpt-Like_S/T_Kinase"/>
</dbReference>
<evidence type="ECO:0000256" key="13">
    <source>
        <dbReference type="SAM" id="Phobius"/>
    </source>
</evidence>
<evidence type="ECO:0000256" key="11">
    <source>
        <dbReference type="ARBA" id="ARBA00023170"/>
    </source>
</evidence>
<keyword evidence="11" id="KW-0675">Receptor</keyword>
<keyword evidence="12" id="KW-0325">Glycoprotein</keyword>
<evidence type="ECO:0000256" key="1">
    <source>
        <dbReference type="ARBA" id="ARBA00004479"/>
    </source>
</evidence>
<dbReference type="PROSITE" id="PS50011">
    <property type="entry name" value="PROTEIN_KINASE_DOM"/>
    <property type="match status" value="1"/>
</dbReference>
<reference evidence="16 17" key="1">
    <citation type="submission" date="2020-12" db="EMBL/GenBank/DDBJ databases">
        <title>Concerted genomic and epigenomic changes stabilize Arabidopsis allopolyploids.</title>
        <authorList>
            <person name="Chen Z."/>
        </authorList>
    </citation>
    <scope>NUCLEOTIDE SEQUENCE [LARGE SCALE GENOMIC DNA]</scope>
    <source>
        <strain evidence="16">As9502</strain>
        <tissue evidence="16">Leaf</tissue>
    </source>
</reference>
<keyword evidence="5 14" id="KW-0732">Signal</keyword>
<accession>A0A8T2AE13</accession>
<evidence type="ECO:0000256" key="6">
    <source>
        <dbReference type="ARBA" id="ARBA00022737"/>
    </source>
</evidence>
<evidence type="ECO:0000256" key="12">
    <source>
        <dbReference type="ARBA" id="ARBA00023180"/>
    </source>
</evidence>
<gene>
    <name evidence="16" type="ORF">ISN44_As09g003800</name>
</gene>
<dbReference type="InterPro" id="IPR003591">
    <property type="entry name" value="Leu-rich_rpt_typical-subtyp"/>
</dbReference>
<dbReference type="Proteomes" id="UP000694251">
    <property type="component" value="Chromosome 9"/>
</dbReference>
<dbReference type="GO" id="GO:0016020">
    <property type="term" value="C:membrane"/>
    <property type="evidence" value="ECO:0007669"/>
    <property type="project" value="UniProtKB-SubCell"/>
</dbReference>
<keyword evidence="2" id="KW-0597">Phosphoprotein</keyword>
<dbReference type="AlphaFoldDB" id="A0A8T2AE13"/>
<evidence type="ECO:0000256" key="8">
    <source>
        <dbReference type="ARBA" id="ARBA00022840"/>
    </source>
</evidence>
<evidence type="ECO:0000259" key="15">
    <source>
        <dbReference type="PROSITE" id="PS50011"/>
    </source>
</evidence>
<dbReference type="FunFam" id="3.30.200.20:FF:000466">
    <property type="entry name" value="Putative LRR receptor-like serine/threonine-protein kinase"/>
    <property type="match status" value="1"/>
</dbReference>
<dbReference type="PANTHER" id="PTHR48006">
    <property type="entry name" value="LEUCINE-RICH REPEAT-CONTAINING PROTEIN DDB_G0281931-RELATED"/>
    <property type="match status" value="1"/>
</dbReference>
<dbReference type="FunFam" id="3.80.10.10:FF:000400">
    <property type="entry name" value="Nuclear pore complex protein NUP107"/>
    <property type="match status" value="1"/>
</dbReference>
<dbReference type="SMART" id="SM00369">
    <property type="entry name" value="LRR_TYP"/>
    <property type="match status" value="7"/>
</dbReference>
<dbReference type="PROSITE" id="PS51450">
    <property type="entry name" value="LRR"/>
    <property type="match status" value="1"/>
</dbReference>
<dbReference type="OrthoDB" id="1394818at2759"/>
<feature type="domain" description="Protein kinase" evidence="15">
    <location>
        <begin position="542"/>
        <end position="849"/>
    </location>
</feature>
<keyword evidence="8" id="KW-0067">ATP-binding</keyword>
<keyword evidence="4 13" id="KW-0812">Transmembrane</keyword>
<dbReference type="FunFam" id="3.80.10.10:FF:001678">
    <property type="entry name" value="Calmodulin-binding receptor kinase CaMRLK"/>
    <property type="match status" value="1"/>
</dbReference>
<keyword evidence="17" id="KW-1185">Reference proteome</keyword>
<evidence type="ECO:0000313" key="17">
    <source>
        <dbReference type="Proteomes" id="UP000694251"/>
    </source>
</evidence>
<dbReference type="InterPro" id="IPR000719">
    <property type="entry name" value="Prot_kinase_dom"/>
</dbReference>
<dbReference type="PANTHER" id="PTHR48006:SF20">
    <property type="entry name" value="OS08G0276400 PROTEIN"/>
    <property type="match status" value="1"/>
</dbReference>
<evidence type="ECO:0000256" key="4">
    <source>
        <dbReference type="ARBA" id="ARBA00022692"/>
    </source>
</evidence>
<keyword evidence="9 13" id="KW-1133">Transmembrane helix</keyword>
<keyword evidence="6" id="KW-0677">Repeat</keyword>
<protein>
    <submittedName>
        <fullName evidence="16">Leucine-rich repeat</fullName>
    </submittedName>
</protein>
<keyword evidence="3" id="KW-0433">Leucine-rich repeat</keyword>
<feature type="chain" id="PRO_5035833769" evidence="14">
    <location>
        <begin position="22"/>
        <end position="849"/>
    </location>
</feature>
<dbReference type="Pfam" id="PF13855">
    <property type="entry name" value="LRR_8"/>
    <property type="match status" value="1"/>
</dbReference>
<dbReference type="Pfam" id="PF07714">
    <property type="entry name" value="PK_Tyr_Ser-Thr"/>
    <property type="match status" value="1"/>
</dbReference>
<evidence type="ECO:0000256" key="10">
    <source>
        <dbReference type="ARBA" id="ARBA00023136"/>
    </source>
</evidence>
<name>A0A8T2AE13_ARASU</name>
<feature type="signal peptide" evidence="14">
    <location>
        <begin position="1"/>
        <end position="21"/>
    </location>
</feature>